<reference evidence="7" key="1">
    <citation type="submission" date="2023-07" db="EMBL/GenBank/DDBJ databases">
        <title>30 novel species of actinomycetes from the DSMZ collection.</title>
        <authorList>
            <person name="Nouioui I."/>
        </authorList>
    </citation>
    <scope>NUCLEOTIDE SEQUENCE [LARGE SCALE GENOMIC DNA]</scope>
    <source>
        <strain evidence="7">DSM 45834</strain>
    </source>
</reference>
<keyword evidence="3" id="KW-0902">Two-component regulatory system</keyword>
<comment type="caution">
    <text evidence="6">The sequence shown here is derived from an EMBL/GenBank/DDBJ whole genome shotgun (WGS) entry which is preliminary data.</text>
</comment>
<dbReference type="EMBL" id="JAVREJ010000004">
    <property type="protein sequence ID" value="MDT0349457.1"/>
    <property type="molecule type" value="Genomic_DNA"/>
</dbReference>
<feature type="transmembrane region" description="Helical" evidence="4">
    <location>
        <begin position="20"/>
        <end position="40"/>
    </location>
</feature>
<organism evidence="6 7">
    <name type="scientific">Pseudonocardia charpentierae</name>
    <dbReference type="NCBI Taxonomy" id="3075545"/>
    <lineage>
        <taxon>Bacteria</taxon>
        <taxon>Bacillati</taxon>
        <taxon>Actinomycetota</taxon>
        <taxon>Actinomycetes</taxon>
        <taxon>Pseudonocardiales</taxon>
        <taxon>Pseudonocardiaceae</taxon>
        <taxon>Pseudonocardia</taxon>
    </lineage>
</organism>
<keyword evidence="2" id="KW-0418">Kinase</keyword>
<protein>
    <recommendedName>
        <fullName evidence="5">Histidine kinase/HSP90-like ATPase domain-containing protein</fullName>
    </recommendedName>
</protein>
<evidence type="ECO:0000313" key="6">
    <source>
        <dbReference type="EMBL" id="MDT0349457.1"/>
    </source>
</evidence>
<feature type="transmembrane region" description="Helical" evidence="4">
    <location>
        <begin position="46"/>
        <end position="67"/>
    </location>
</feature>
<dbReference type="Pfam" id="PF02518">
    <property type="entry name" value="HATPase_c"/>
    <property type="match status" value="1"/>
</dbReference>
<dbReference type="InterPro" id="IPR050482">
    <property type="entry name" value="Sensor_HK_TwoCompSys"/>
</dbReference>
<name>A0ABU2N687_9PSEU</name>
<keyword evidence="4" id="KW-0812">Transmembrane</keyword>
<feature type="transmembrane region" description="Helical" evidence="4">
    <location>
        <begin position="130"/>
        <end position="151"/>
    </location>
</feature>
<dbReference type="PANTHER" id="PTHR24421">
    <property type="entry name" value="NITRATE/NITRITE SENSOR PROTEIN NARX-RELATED"/>
    <property type="match status" value="1"/>
</dbReference>
<dbReference type="CDD" id="cd16917">
    <property type="entry name" value="HATPase_UhpB-NarQ-NarX-like"/>
    <property type="match status" value="1"/>
</dbReference>
<evidence type="ECO:0000256" key="1">
    <source>
        <dbReference type="ARBA" id="ARBA00022679"/>
    </source>
</evidence>
<evidence type="ECO:0000259" key="5">
    <source>
        <dbReference type="Pfam" id="PF02518"/>
    </source>
</evidence>
<dbReference type="Gene3D" id="3.30.565.10">
    <property type="entry name" value="Histidine kinase-like ATPase, C-terminal domain"/>
    <property type="match status" value="1"/>
</dbReference>
<dbReference type="InterPro" id="IPR036890">
    <property type="entry name" value="HATPase_C_sf"/>
</dbReference>
<feature type="transmembrane region" description="Helical" evidence="4">
    <location>
        <begin position="157"/>
        <end position="179"/>
    </location>
</feature>
<keyword evidence="4" id="KW-0472">Membrane</keyword>
<gene>
    <name evidence="6" type="ORF">RM445_07945</name>
</gene>
<dbReference type="SUPFAM" id="SSF55874">
    <property type="entry name" value="ATPase domain of HSP90 chaperone/DNA topoisomerase II/histidine kinase"/>
    <property type="match status" value="1"/>
</dbReference>
<keyword evidence="7" id="KW-1185">Reference proteome</keyword>
<evidence type="ECO:0000256" key="3">
    <source>
        <dbReference type="ARBA" id="ARBA00023012"/>
    </source>
</evidence>
<accession>A0ABU2N687</accession>
<proteinExistence type="predicted"/>
<keyword evidence="4" id="KW-1133">Transmembrane helix</keyword>
<keyword evidence="1" id="KW-0808">Transferase</keyword>
<dbReference type="InterPro" id="IPR003594">
    <property type="entry name" value="HATPase_dom"/>
</dbReference>
<feature type="domain" description="Histidine kinase/HSP90-like ATPase" evidence="5">
    <location>
        <begin position="300"/>
        <end position="389"/>
    </location>
</feature>
<evidence type="ECO:0000256" key="4">
    <source>
        <dbReference type="SAM" id="Phobius"/>
    </source>
</evidence>
<evidence type="ECO:0000313" key="7">
    <source>
        <dbReference type="Proteomes" id="UP001183202"/>
    </source>
</evidence>
<dbReference type="Proteomes" id="UP001183202">
    <property type="component" value="Unassembled WGS sequence"/>
</dbReference>
<sequence length="390" mass="40237">MSDSAAAPVSRGLRRFGRRYPAVGRAAVGVLCAVASPFSLPPRGPGLAVAAASAVVVWNLVYLGALLPDGRSCRLYRAVCAVDVVLVCGLCLAKPVLVDPGQQIASLGWVSPIASFTVVAVQFQLGIPAAAAATAAVCAAFVAGAAMSPGLTVWDGVFAGGGGWMVVEAVLARLLWVLLQRAGREADRLMRARFDAERTAATAAARRSAQRAHWATLHDTSASTLLMIGLGTVRGTEAWLPGQVRRDIRLLGGVRDGPPDAEGAEAALEPALHEVARAARVRVELDCPADLTAPAAVVRALAGAAAEALENVARHAGAEDARVHARRDGESAGIEVVVADDGVGFDPTAVGAHRFGLALSVHDRMDAAGGYAVVESASGRGTVVRLRWPR</sequence>
<dbReference type="RefSeq" id="WP_311555486.1">
    <property type="nucleotide sequence ID" value="NZ_JAVREJ010000004.1"/>
</dbReference>
<evidence type="ECO:0000256" key="2">
    <source>
        <dbReference type="ARBA" id="ARBA00022777"/>
    </source>
</evidence>